<dbReference type="Proteomes" id="UP001370490">
    <property type="component" value="Unassembled WGS sequence"/>
</dbReference>
<protein>
    <submittedName>
        <fullName evidence="2">Uncharacterized protein</fullName>
    </submittedName>
</protein>
<reference evidence="2 3" key="1">
    <citation type="submission" date="2023-12" db="EMBL/GenBank/DDBJ databases">
        <title>A high-quality genome assembly for Dillenia turbinata (Dilleniales).</title>
        <authorList>
            <person name="Chanderbali A."/>
        </authorList>
    </citation>
    <scope>NUCLEOTIDE SEQUENCE [LARGE SCALE GENOMIC DNA]</scope>
    <source>
        <strain evidence="2">LSX21</strain>
        <tissue evidence="2">Leaf</tissue>
    </source>
</reference>
<dbReference type="AlphaFoldDB" id="A0AAN8UGC0"/>
<evidence type="ECO:0000313" key="3">
    <source>
        <dbReference type="Proteomes" id="UP001370490"/>
    </source>
</evidence>
<keyword evidence="1" id="KW-0175">Coiled coil</keyword>
<dbReference type="Gene3D" id="6.10.140.920">
    <property type="match status" value="1"/>
</dbReference>
<keyword evidence="3" id="KW-1185">Reference proteome</keyword>
<evidence type="ECO:0000256" key="1">
    <source>
        <dbReference type="SAM" id="Coils"/>
    </source>
</evidence>
<sequence>MKVSTESINCDSNQLIEFQRDENLRQLNAQLEDVLNQLEMEKKRGEVLQNTMRASQIQNWWEAPVEQLSFQQLQILKTAMDSLKKDVEKETQV</sequence>
<dbReference type="EMBL" id="JBAMMX010000024">
    <property type="protein sequence ID" value="KAK6916283.1"/>
    <property type="molecule type" value="Genomic_DNA"/>
</dbReference>
<feature type="coiled-coil region" evidence="1">
    <location>
        <begin position="21"/>
        <end position="48"/>
    </location>
</feature>
<evidence type="ECO:0000313" key="2">
    <source>
        <dbReference type="EMBL" id="KAK6916283.1"/>
    </source>
</evidence>
<proteinExistence type="predicted"/>
<comment type="caution">
    <text evidence="2">The sequence shown here is derived from an EMBL/GenBank/DDBJ whole genome shotgun (WGS) entry which is preliminary data.</text>
</comment>
<accession>A0AAN8UGC0</accession>
<name>A0AAN8UGC0_9MAGN</name>
<organism evidence="2 3">
    <name type="scientific">Dillenia turbinata</name>
    <dbReference type="NCBI Taxonomy" id="194707"/>
    <lineage>
        <taxon>Eukaryota</taxon>
        <taxon>Viridiplantae</taxon>
        <taxon>Streptophyta</taxon>
        <taxon>Embryophyta</taxon>
        <taxon>Tracheophyta</taxon>
        <taxon>Spermatophyta</taxon>
        <taxon>Magnoliopsida</taxon>
        <taxon>eudicotyledons</taxon>
        <taxon>Gunneridae</taxon>
        <taxon>Pentapetalae</taxon>
        <taxon>Dilleniales</taxon>
        <taxon>Dilleniaceae</taxon>
        <taxon>Dillenia</taxon>
    </lineage>
</organism>
<gene>
    <name evidence="2" type="ORF">RJ641_019144</name>
</gene>